<keyword evidence="2" id="KW-1185">Reference proteome</keyword>
<dbReference type="EMBL" id="CAJPDT010000209">
    <property type="protein sequence ID" value="CAF9942672.1"/>
    <property type="molecule type" value="Genomic_DNA"/>
</dbReference>
<reference evidence="1" key="1">
    <citation type="submission" date="2021-03" db="EMBL/GenBank/DDBJ databases">
        <authorList>
            <person name="Tagirdzhanova G."/>
        </authorList>
    </citation>
    <scope>NUCLEOTIDE SEQUENCE</scope>
</reference>
<accession>A0A8H3J8P7</accession>
<protein>
    <submittedName>
        <fullName evidence="1">Uncharacterized protein</fullName>
    </submittedName>
</protein>
<dbReference type="Proteomes" id="UP000664534">
    <property type="component" value="Unassembled WGS sequence"/>
</dbReference>
<dbReference type="AlphaFoldDB" id="A0A8H3J8P7"/>
<evidence type="ECO:0000313" key="1">
    <source>
        <dbReference type="EMBL" id="CAF9942672.1"/>
    </source>
</evidence>
<dbReference type="OrthoDB" id="5413827at2759"/>
<organism evidence="1 2">
    <name type="scientific">Imshaugia aleurites</name>
    <dbReference type="NCBI Taxonomy" id="172621"/>
    <lineage>
        <taxon>Eukaryota</taxon>
        <taxon>Fungi</taxon>
        <taxon>Dikarya</taxon>
        <taxon>Ascomycota</taxon>
        <taxon>Pezizomycotina</taxon>
        <taxon>Lecanoromycetes</taxon>
        <taxon>OSLEUM clade</taxon>
        <taxon>Lecanoromycetidae</taxon>
        <taxon>Lecanorales</taxon>
        <taxon>Lecanorineae</taxon>
        <taxon>Parmeliaceae</taxon>
        <taxon>Imshaugia</taxon>
    </lineage>
</organism>
<comment type="caution">
    <text evidence="1">The sequence shown here is derived from an EMBL/GenBank/DDBJ whole genome shotgun (WGS) entry which is preliminary data.</text>
</comment>
<name>A0A8H3J8P7_9LECA</name>
<sequence>MRLFLKSPQPIELYPGDFYINHSWGFGTLGILTVSKHLSAFGLSVLYGENDFCVPHSTYPLEPLGESNEDDDGHDDDDDVDLPVSSLFILWTYLEALTADKFHQSTQAYRKSFRWSNLRNEPTDVVTITSGVDCLDLISQTPPGQGRLSKLHIMLSHYTLMLFLGGSLLRILRRLRGLQSLKLEVGFDWDKYIPKSSRTSDWPERFGRDFLILTKEELGYIKTITLDAQNWSLADHIYRWISHELEKRNGAWAPPPPPYMRFSRTSSSMSRLHPEIVKLVIDAEIEYKPEEEQKRVSYLEKKYGVFP</sequence>
<proteinExistence type="predicted"/>
<evidence type="ECO:0000313" key="2">
    <source>
        <dbReference type="Proteomes" id="UP000664534"/>
    </source>
</evidence>
<gene>
    <name evidence="1" type="ORF">IMSHALPRED_004354</name>
</gene>